<keyword evidence="3" id="KW-0288">FMN</keyword>
<keyword evidence="6" id="KW-1185">Reference proteome</keyword>
<dbReference type="InterPro" id="IPR001155">
    <property type="entry name" value="OxRdtase_FMN_N"/>
</dbReference>
<dbReference type="Gene3D" id="3.20.20.70">
    <property type="entry name" value="Aldolase class I"/>
    <property type="match status" value="1"/>
</dbReference>
<accession>A0ABY8TKJ9</accession>
<evidence type="ECO:0000256" key="3">
    <source>
        <dbReference type="ARBA" id="ARBA00022643"/>
    </source>
</evidence>
<dbReference type="InterPro" id="IPR045247">
    <property type="entry name" value="Oye-like"/>
</dbReference>
<reference evidence="5 6" key="1">
    <citation type="submission" date="2023-05" db="EMBL/GenBank/DDBJ databases">
        <title>A 100% complete, gapless, phased diploid assembly of the Scenedesmus obliquus UTEX 3031 genome.</title>
        <authorList>
            <person name="Biondi T.C."/>
            <person name="Hanschen E.R."/>
            <person name="Kwon T."/>
            <person name="Eng W."/>
            <person name="Kruse C.P.S."/>
            <person name="Koehler S.I."/>
            <person name="Kunde Y."/>
            <person name="Gleasner C.D."/>
            <person name="You Mak K.T."/>
            <person name="Polle J."/>
            <person name="Hovde B.T."/>
            <person name="Starkenburg S.R."/>
        </authorList>
    </citation>
    <scope>NUCLEOTIDE SEQUENCE [LARGE SCALE GENOMIC DNA]</scope>
    <source>
        <strain evidence="5 6">DOE0152z</strain>
    </source>
</reference>
<protein>
    <recommendedName>
        <fullName evidence="4">NADH:flavin oxidoreductase/NADH oxidase N-terminal domain-containing protein</fullName>
    </recommendedName>
</protein>
<evidence type="ECO:0000313" key="5">
    <source>
        <dbReference type="EMBL" id="WIA09565.1"/>
    </source>
</evidence>
<evidence type="ECO:0000256" key="1">
    <source>
        <dbReference type="ARBA" id="ARBA00001917"/>
    </source>
</evidence>
<keyword evidence="3" id="KW-0285">Flavoprotein</keyword>
<gene>
    <name evidence="5" type="ORF">OEZ85_008958</name>
</gene>
<dbReference type="PANTHER" id="PTHR22893">
    <property type="entry name" value="NADH OXIDOREDUCTASE-RELATED"/>
    <property type="match status" value="1"/>
</dbReference>
<dbReference type="Proteomes" id="UP001244341">
    <property type="component" value="Chromosome 1b"/>
</dbReference>
<evidence type="ECO:0000259" key="4">
    <source>
        <dbReference type="Pfam" id="PF00724"/>
    </source>
</evidence>
<comment type="similarity">
    <text evidence="2">Belongs to the NADH:flavin oxidoreductase/NADH oxidase family.</text>
</comment>
<proteinExistence type="inferred from homology"/>
<dbReference type="EMBL" id="CP126208">
    <property type="protein sequence ID" value="WIA09565.1"/>
    <property type="molecule type" value="Genomic_DNA"/>
</dbReference>
<evidence type="ECO:0000256" key="2">
    <source>
        <dbReference type="ARBA" id="ARBA00005979"/>
    </source>
</evidence>
<comment type="cofactor">
    <cofactor evidence="1">
        <name>FMN</name>
        <dbReference type="ChEBI" id="CHEBI:58210"/>
    </cofactor>
</comment>
<organism evidence="5 6">
    <name type="scientific">Tetradesmus obliquus</name>
    <name type="common">Green alga</name>
    <name type="synonym">Acutodesmus obliquus</name>
    <dbReference type="NCBI Taxonomy" id="3088"/>
    <lineage>
        <taxon>Eukaryota</taxon>
        <taxon>Viridiplantae</taxon>
        <taxon>Chlorophyta</taxon>
        <taxon>core chlorophytes</taxon>
        <taxon>Chlorophyceae</taxon>
        <taxon>CS clade</taxon>
        <taxon>Sphaeropleales</taxon>
        <taxon>Scenedesmaceae</taxon>
        <taxon>Tetradesmus</taxon>
    </lineage>
</organism>
<dbReference type="Pfam" id="PF00724">
    <property type="entry name" value="Oxidored_FMN"/>
    <property type="match status" value="1"/>
</dbReference>
<evidence type="ECO:0000313" key="6">
    <source>
        <dbReference type="Proteomes" id="UP001244341"/>
    </source>
</evidence>
<feature type="domain" description="NADH:flavin oxidoreductase/NADH oxidase N-terminal" evidence="4">
    <location>
        <begin position="36"/>
        <end position="376"/>
    </location>
</feature>
<dbReference type="PANTHER" id="PTHR22893:SF91">
    <property type="entry name" value="NADPH DEHYDROGENASE 2-RELATED"/>
    <property type="match status" value="1"/>
</dbReference>
<sequence>MTVLRREASLKVVGFKGPQSAVPSQQYQVQQDAQPLFQPLQIGTLQLQHKIVMAPLTRNRAPSTIPAEAMAVYYSQRATQGGLQISEATCISQQGQGYPNVPGIHNAAQVEAWRPIVQAVHDKGGRFFCQLWHVGRASHQDFQPDGGPPVGPSPIRVSDAFEIYTPKGGPFKYPMPRALAVQEIKDIVQHYAAAAKNAIAAGFDGIEVHGANGYLLDQFWKDSSNQRDDEYGGSDENKARLMIEVMEAVAGAIGAERCGVRLSPYNSFLDATDSVQRAIDKNVWLMQQLDARVPGLAYIHMVEPRLAAGNAEIEGHIDHTLNPFRKATSRPFLAAGGFKRDTAIAAVASGEADAVVFGRHFISNPDLVRRLAVDAPLNKYDRSTFYAAQPGQMEGYIDYPFLEE</sequence>
<name>A0ABY8TKJ9_TETOB</name>
<dbReference type="InterPro" id="IPR013785">
    <property type="entry name" value="Aldolase_TIM"/>
</dbReference>
<dbReference type="CDD" id="cd02933">
    <property type="entry name" value="OYE_like_FMN"/>
    <property type="match status" value="1"/>
</dbReference>
<dbReference type="SUPFAM" id="SSF51395">
    <property type="entry name" value="FMN-linked oxidoreductases"/>
    <property type="match status" value="1"/>
</dbReference>